<evidence type="ECO:0000256" key="5">
    <source>
        <dbReference type="ARBA" id="ARBA00022759"/>
    </source>
</evidence>
<dbReference type="EMBL" id="VEWL01000007">
    <property type="protein sequence ID" value="TNV15140.1"/>
    <property type="molecule type" value="Genomic_DNA"/>
</dbReference>
<comment type="similarity">
    <text evidence="2">Belongs to the phage GPA family.</text>
</comment>
<evidence type="ECO:0000313" key="10">
    <source>
        <dbReference type="Proteomes" id="UP000312784"/>
    </source>
</evidence>
<comment type="function">
    <text evidence="1">Possible endonuclease which induces a single-strand cut and initiates DNA replication.</text>
</comment>
<keyword evidence="3" id="KW-0235">DNA replication</keyword>
<organism evidence="9 10">
    <name type="scientific">Ochrobactrum teleogrylli</name>
    <dbReference type="NCBI Taxonomy" id="2479765"/>
    <lineage>
        <taxon>Bacteria</taxon>
        <taxon>Pseudomonadati</taxon>
        <taxon>Pseudomonadota</taxon>
        <taxon>Alphaproteobacteria</taxon>
        <taxon>Hyphomicrobiales</taxon>
        <taxon>Brucellaceae</taxon>
        <taxon>Brucella/Ochrobactrum group</taxon>
        <taxon>Ochrobactrum</taxon>
    </lineage>
</organism>
<keyword evidence="5 9" id="KW-0255">Endonuclease</keyword>
<evidence type="ECO:0000256" key="6">
    <source>
        <dbReference type="ARBA" id="ARBA00022801"/>
    </source>
</evidence>
<dbReference type="InterPro" id="IPR008766">
    <property type="entry name" value="Replication_gene_A-like"/>
</dbReference>
<evidence type="ECO:0000256" key="2">
    <source>
        <dbReference type="ARBA" id="ARBA00009260"/>
    </source>
</evidence>
<comment type="caution">
    <text evidence="9">The sequence shown here is derived from an EMBL/GenBank/DDBJ whole genome shotgun (WGS) entry which is preliminary data.</text>
</comment>
<reference evidence="9 10" key="1">
    <citation type="submission" date="2019-06" db="EMBL/GenBank/DDBJ databases">
        <title>Ochrobactrum cricket sp.nov., isolated from the insect Teleogryllus occipitalis living in deserted cropland.</title>
        <authorList>
            <person name="Hu M."/>
        </authorList>
    </citation>
    <scope>NUCLEOTIDE SEQUENCE [LARGE SCALE GENOMIC DNA]</scope>
    <source>
        <strain evidence="9 10">LCB8</strain>
    </source>
</reference>
<keyword evidence="4" id="KW-0540">Nuclease</keyword>
<accession>A0ABY2Y3E3</accession>
<proteinExistence type="inferred from homology"/>
<evidence type="ECO:0000259" key="8">
    <source>
        <dbReference type="Pfam" id="PF05840"/>
    </source>
</evidence>
<evidence type="ECO:0000256" key="1">
    <source>
        <dbReference type="ARBA" id="ARBA00003293"/>
    </source>
</evidence>
<gene>
    <name evidence="9" type="ORF">FIC94_13440</name>
</gene>
<feature type="region of interest" description="Disordered" evidence="7">
    <location>
        <begin position="418"/>
        <end position="454"/>
    </location>
</feature>
<feature type="compositionally biased region" description="Basic and acidic residues" evidence="7">
    <location>
        <begin position="418"/>
        <end position="439"/>
    </location>
</feature>
<evidence type="ECO:0000256" key="7">
    <source>
        <dbReference type="SAM" id="MobiDB-lite"/>
    </source>
</evidence>
<dbReference type="Pfam" id="PF05840">
    <property type="entry name" value="Phage_GPA"/>
    <property type="match status" value="1"/>
</dbReference>
<feature type="domain" description="Replication gene A protein-like" evidence="8">
    <location>
        <begin position="173"/>
        <end position="421"/>
    </location>
</feature>
<name>A0ABY2Y3E3_9HYPH</name>
<evidence type="ECO:0000256" key="3">
    <source>
        <dbReference type="ARBA" id="ARBA00022705"/>
    </source>
</evidence>
<dbReference type="Proteomes" id="UP000312784">
    <property type="component" value="Unassembled WGS sequence"/>
</dbReference>
<dbReference type="RefSeq" id="WP_140025198.1">
    <property type="nucleotide sequence ID" value="NZ_JBHUFG010000051.1"/>
</dbReference>
<dbReference type="GO" id="GO:0004519">
    <property type="term" value="F:endonuclease activity"/>
    <property type="evidence" value="ECO:0007669"/>
    <property type="project" value="UniProtKB-KW"/>
</dbReference>
<evidence type="ECO:0000256" key="4">
    <source>
        <dbReference type="ARBA" id="ARBA00022722"/>
    </source>
</evidence>
<protein>
    <submittedName>
        <fullName evidence="9">Replication endonuclease</fullName>
    </submittedName>
</protein>
<keyword evidence="10" id="KW-1185">Reference proteome</keyword>
<evidence type="ECO:0000313" key="9">
    <source>
        <dbReference type="EMBL" id="TNV15140.1"/>
    </source>
</evidence>
<sequence length="850" mass="96723">MLETPVFSTQNSLPQKAKFVDEAPAGKSFLAQRLAAAPLLGRGFFRKEFESEFENGGSVGGKIDFYDLLDGKIEPETPEERLRADFTALDEEEAEKPSRKALPRHTVEFVAPSDKVLAQKARAHEHVASFLPPEWRKFLEKLSNARRVEREKLIIELVGWEGLEVLGLRPEKLREMAANEAATYALDWPCKDKDGNLINQHPDQRRRRDERWHLRKIAKLQRKTILRVEGALKAVGGRNAWARPTYVSDYLVGLYREHVDLTEEILQGLRLVKVDDPTVQISMIELNEKAKRQATAKRSLMIDMMLARWKALGWQVCWITVTLPGEFVCHATNEETRTSEHDPRKFGPWEALDKIQDDMKIVLQILRNKKIRPSGMWCGQPQQSGSPHRHILLAVPTLDEARSVCDEFRKKFSTRLEADGKGQDRGCDARVIGDTDKRYSPKPSSDGSAETATSAARYAARYSTRQEQKVDRKRVEKFEQWKKEIGDKKLFGEERKEFKREEKAVKEMLDSERYRAWKWIRRTRTHTWIGLDSSRAPNEIWDVLWKCAHRGDLEPEDARMAIAMRHMIKVRELSKLAEATRADIARLDEDDETLAGLNIVLREHSDAAAMEAWHAAIAIGMWPDSDMDPIELQWLREAVAEWEMMGVDVDEVAESATIINRLAVDPLPPMPLRKLAENGYGEEVSQTIGALGAVARFVFKNDMPQEAEIREAAASLGFSNALKFAVDKLVEKRKGRELTVWRFRKVFFGLAQTAGFGFSERPSGRFVIFDTSGEQMIKTPDAWKIVDEETAAKMVEEHNAAIESESGMSQGIENNIVFRDTSPDNQHLPKTVGANAPPIGYISPHGEIPF</sequence>
<keyword evidence="6" id="KW-0378">Hydrolase</keyword>